<keyword evidence="2" id="KW-0805">Transcription regulation</keyword>
<dbReference type="GO" id="GO:0003700">
    <property type="term" value="F:DNA-binding transcription factor activity"/>
    <property type="evidence" value="ECO:0007669"/>
    <property type="project" value="InterPro"/>
</dbReference>
<keyword evidence="3" id="KW-0238">DNA-binding</keyword>
<evidence type="ECO:0000256" key="4">
    <source>
        <dbReference type="ARBA" id="ARBA00023163"/>
    </source>
</evidence>
<gene>
    <name evidence="6" type="ORF">FR932_12110</name>
</gene>
<dbReference type="SUPFAM" id="SSF53850">
    <property type="entry name" value="Periplasmic binding protein-like II"/>
    <property type="match status" value="1"/>
</dbReference>
<keyword evidence="4" id="KW-0804">Transcription</keyword>
<evidence type="ECO:0000313" key="7">
    <source>
        <dbReference type="Proteomes" id="UP000327424"/>
    </source>
</evidence>
<dbReference type="GO" id="GO:0003677">
    <property type="term" value="F:DNA binding"/>
    <property type="evidence" value="ECO:0007669"/>
    <property type="project" value="UniProtKB-KW"/>
</dbReference>
<keyword evidence="7" id="KW-1185">Reference proteome</keyword>
<evidence type="ECO:0000256" key="1">
    <source>
        <dbReference type="ARBA" id="ARBA00009437"/>
    </source>
</evidence>
<evidence type="ECO:0000256" key="3">
    <source>
        <dbReference type="ARBA" id="ARBA00023125"/>
    </source>
</evidence>
<dbReference type="Gene3D" id="3.40.190.10">
    <property type="entry name" value="Periplasmic binding protein-like II"/>
    <property type="match status" value="2"/>
</dbReference>
<feature type="domain" description="HTH lysR-type" evidence="5">
    <location>
        <begin position="9"/>
        <end position="66"/>
    </location>
</feature>
<dbReference type="InterPro" id="IPR000847">
    <property type="entry name" value="LysR_HTH_N"/>
</dbReference>
<sequence length="318" mass="36022">MHKTYNEKINLNYLRIFNAIYQARSTTIAAKKLGVTQSAVSQTLAKLRAFTGDRLFYSANNELAPTQRAIIINEGLNESIQAIDDLLLPVSFFDPEHFNGELTVAVSSVFLESFATEFTTSIMFESLPNAKINVTTWTENTMKDMIEGRVHMAMNFDPISTPKSIRCIPLTQSQSMIVARKDHPWVTGGMQQSEFNQYPLGGCLLPDTLESESLFQSRDFKSFDLKYRSASMSVLNCLAKHSDILALTETLSASVCDDDMVCIQPQWLNDKLPNKINHAFYYLEKNHHVPLYKFSADIVKKVIEDKLEQVRSRTLIIS</sequence>
<dbReference type="EMBL" id="CP044399">
    <property type="protein sequence ID" value="QFI38540.1"/>
    <property type="molecule type" value="Genomic_DNA"/>
</dbReference>
<dbReference type="PANTHER" id="PTHR30118:SF14">
    <property type="entry name" value="LYSR FAMILY TRANSCRIPTIONAL REGULATOR"/>
    <property type="match status" value="1"/>
</dbReference>
<dbReference type="PROSITE" id="PS50931">
    <property type="entry name" value="HTH_LYSR"/>
    <property type="match status" value="1"/>
</dbReference>
<dbReference type="Proteomes" id="UP000327424">
    <property type="component" value="Chromosome"/>
</dbReference>
<dbReference type="InterPro" id="IPR036388">
    <property type="entry name" value="WH-like_DNA-bd_sf"/>
</dbReference>
<name>A0A5J6WNJ5_MORMI</name>
<accession>A0A5J6WNJ5</accession>
<protein>
    <submittedName>
        <fullName evidence="6">LysR family transcriptional regulator</fullName>
    </submittedName>
</protein>
<dbReference type="OrthoDB" id="6396370at2"/>
<dbReference type="Pfam" id="PF00126">
    <property type="entry name" value="HTH_1"/>
    <property type="match status" value="1"/>
</dbReference>
<dbReference type="SUPFAM" id="SSF46785">
    <property type="entry name" value="Winged helix' DNA-binding domain"/>
    <property type="match status" value="1"/>
</dbReference>
<dbReference type="KEGG" id="mmaa:FR932_12110"/>
<organism evidence="6 7">
    <name type="scientific">Moritella marina ATCC 15381</name>
    <dbReference type="NCBI Taxonomy" id="1202962"/>
    <lineage>
        <taxon>Bacteria</taxon>
        <taxon>Pseudomonadati</taxon>
        <taxon>Pseudomonadota</taxon>
        <taxon>Gammaproteobacteria</taxon>
        <taxon>Alteromonadales</taxon>
        <taxon>Moritellaceae</taxon>
        <taxon>Moritella</taxon>
    </lineage>
</organism>
<evidence type="ECO:0000259" key="5">
    <source>
        <dbReference type="PROSITE" id="PS50931"/>
    </source>
</evidence>
<evidence type="ECO:0000256" key="2">
    <source>
        <dbReference type="ARBA" id="ARBA00023015"/>
    </source>
</evidence>
<reference evidence="6 7" key="1">
    <citation type="submission" date="2019-09" db="EMBL/GenBank/DDBJ databases">
        <title>Hybrid Assembly of the complete Genome of the Deep-Sea Bacterium Moritella marina from long Nanopore and Illumina reads.</title>
        <authorList>
            <person name="Magin S."/>
            <person name="Georgoulis A."/>
            <person name="Papadimitriou K."/>
            <person name="Iliakis G."/>
            <person name="Vorgias C.E."/>
        </authorList>
    </citation>
    <scope>NUCLEOTIDE SEQUENCE [LARGE SCALE GENOMIC DNA]</scope>
    <source>
        <strain evidence="6 7">MP-1</strain>
    </source>
</reference>
<dbReference type="Gene3D" id="1.10.10.10">
    <property type="entry name" value="Winged helix-like DNA-binding domain superfamily/Winged helix DNA-binding domain"/>
    <property type="match status" value="1"/>
</dbReference>
<dbReference type="InterPro" id="IPR050389">
    <property type="entry name" value="LysR-type_TF"/>
</dbReference>
<dbReference type="RefSeq" id="WP_019442996.1">
    <property type="nucleotide sequence ID" value="NZ_ALOE01000038.1"/>
</dbReference>
<comment type="similarity">
    <text evidence="1">Belongs to the LysR transcriptional regulatory family.</text>
</comment>
<evidence type="ECO:0000313" key="6">
    <source>
        <dbReference type="EMBL" id="QFI38540.1"/>
    </source>
</evidence>
<dbReference type="AlphaFoldDB" id="A0A5J6WNJ5"/>
<dbReference type="InterPro" id="IPR036390">
    <property type="entry name" value="WH_DNA-bd_sf"/>
</dbReference>
<dbReference type="PANTHER" id="PTHR30118">
    <property type="entry name" value="HTH-TYPE TRANSCRIPTIONAL REGULATOR LEUO-RELATED"/>
    <property type="match status" value="1"/>
</dbReference>
<proteinExistence type="inferred from homology"/>